<organism evidence="2 3">
    <name type="scientific">Dictyostelium discoideum</name>
    <name type="common">Social amoeba</name>
    <dbReference type="NCBI Taxonomy" id="44689"/>
    <lineage>
        <taxon>Eukaryota</taxon>
        <taxon>Amoebozoa</taxon>
        <taxon>Evosea</taxon>
        <taxon>Eumycetozoa</taxon>
        <taxon>Dictyostelia</taxon>
        <taxon>Dictyosteliales</taxon>
        <taxon>Dictyosteliaceae</taxon>
        <taxon>Dictyostelium</taxon>
    </lineage>
</organism>
<dbReference type="GeneID" id="8625500"/>
<dbReference type="Proteomes" id="UP000002195">
    <property type="component" value="Unassembled WGS sequence"/>
</dbReference>
<dbReference type="InterPro" id="IPR053133">
    <property type="entry name" value="Sexual_fusion_gp"/>
</dbReference>
<dbReference type="VEuPathDB" id="AmoebaDB:DDB_G0286213"/>
<evidence type="ECO:0000313" key="2">
    <source>
        <dbReference type="EMBL" id="EAL64282.1"/>
    </source>
</evidence>
<dbReference type="RefSeq" id="XP_637786.1">
    <property type="nucleotide sequence ID" value="XM_632694.1"/>
</dbReference>
<protein>
    <submittedName>
        <fullName evidence="2">Uncharacterized protein</fullName>
    </submittedName>
</protein>
<evidence type="ECO:0000256" key="1">
    <source>
        <dbReference type="SAM" id="SignalP"/>
    </source>
</evidence>
<gene>
    <name evidence="2" type="ORF">DDB_G0286213</name>
</gene>
<proteinExistence type="predicted"/>
<sequence>MKRREFLLFFFLFIFLKLNQTTIVESEYKCLYNLLSKILNVSKNFYKESDDRYALCNTVDKSYFLWAQCSEGLVDDIVLHGDNESTIFSNNDFNCFSSLRNSLNSRSSDESLIDMDVNINKTIAIRFLRIYQLTIKSDFNIYFSKFVNVRIFEIYTLQSNYQINYFNDLVNLECNFYMVSFSLNNIPSMNNIQSNNL</sequence>
<name>Q54M45_DICDI</name>
<dbReference type="AlphaFoldDB" id="Q54M45"/>
<feature type="signal peptide" evidence="1">
    <location>
        <begin position="1"/>
        <end position="26"/>
    </location>
</feature>
<evidence type="ECO:0000313" key="3">
    <source>
        <dbReference type="Proteomes" id="UP000002195"/>
    </source>
</evidence>
<keyword evidence="3" id="KW-1185">Reference proteome</keyword>
<dbReference type="KEGG" id="ddi:DDB_G0286213"/>
<dbReference type="PANTHER" id="PTHR31093:SF4">
    <property type="entry name" value="CELL SURFACE GLYCOPROTEIN-RELATED"/>
    <property type="match status" value="1"/>
</dbReference>
<dbReference type="EMBL" id="AAFI02000085">
    <property type="protein sequence ID" value="EAL64282.1"/>
    <property type="molecule type" value="Genomic_DNA"/>
</dbReference>
<dbReference type="PaxDb" id="44689-DDB0186860"/>
<dbReference type="HOGENOM" id="CLU_1386429_0_0_1"/>
<comment type="caution">
    <text evidence="2">The sequence shown here is derived from an EMBL/GenBank/DDBJ whole genome shotgun (WGS) entry which is preliminary data.</text>
</comment>
<dbReference type="PANTHER" id="PTHR31093">
    <property type="entry name" value="CELL SURFACE GLYCOPROTEIN GP138-RELATED-RELATED"/>
    <property type="match status" value="1"/>
</dbReference>
<feature type="chain" id="PRO_5004249643" evidence="1">
    <location>
        <begin position="27"/>
        <end position="197"/>
    </location>
</feature>
<reference evidence="2 3" key="1">
    <citation type="journal article" date="2005" name="Nature">
        <title>The genome of the social amoeba Dictyostelium discoideum.</title>
        <authorList>
            <consortium name="The Dictyostelium discoideum Sequencing Consortium"/>
            <person name="Eichinger L."/>
            <person name="Pachebat J.A."/>
            <person name="Glockner G."/>
            <person name="Rajandream M.A."/>
            <person name="Sucgang R."/>
            <person name="Berriman M."/>
            <person name="Song J."/>
            <person name="Olsen R."/>
            <person name="Szafranski K."/>
            <person name="Xu Q."/>
            <person name="Tunggal B."/>
            <person name="Kummerfeld S."/>
            <person name="Madera M."/>
            <person name="Konfortov B.A."/>
            <person name="Rivero F."/>
            <person name="Bankier A.T."/>
            <person name="Lehmann R."/>
            <person name="Hamlin N."/>
            <person name="Davies R."/>
            <person name="Gaudet P."/>
            <person name="Fey P."/>
            <person name="Pilcher K."/>
            <person name="Chen G."/>
            <person name="Saunders D."/>
            <person name="Sodergren E."/>
            <person name="Davis P."/>
            <person name="Kerhornou A."/>
            <person name="Nie X."/>
            <person name="Hall N."/>
            <person name="Anjard C."/>
            <person name="Hemphill L."/>
            <person name="Bason N."/>
            <person name="Farbrother P."/>
            <person name="Desany B."/>
            <person name="Just E."/>
            <person name="Morio T."/>
            <person name="Rost R."/>
            <person name="Churcher C."/>
            <person name="Cooper J."/>
            <person name="Haydock S."/>
            <person name="van Driessche N."/>
            <person name="Cronin A."/>
            <person name="Goodhead I."/>
            <person name="Muzny D."/>
            <person name="Mourier T."/>
            <person name="Pain A."/>
            <person name="Lu M."/>
            <person name="Harper D."/>
            <person name="Lindsay R."/>
            <person name="Hauser H."/>
            <person name="James K."/>
            <person name="Quiles M."/>
            <person name="Madan Babu M."/>
            <person name="Saito T."/>
            <person name="Buchrieser C."/>
            <person name="Wardroper A."/>
            <person name="Felder M."/>
            <person name="Thangavelu M."/>
            <person name="Johnson D."/>
            <person name="Knights A."/>
            <person name="Loulseged H."/>
            <person name="Mungall K."/>
            <person name="Oliver K."/>
            <person name="Price C."/>
            <person name="Quail M.A."/>
            <person name="Urushihara H."/>
            <person name="Hernandez J."/>
            <person name="Rabbinowitsch E."/>
            <person name="Steffen D."/>
            <person name="Sanders M."/>
            <person name="Ma J."/>
            <person name="Kohara Y."/>
            <person name="Sharp S."/>
            <person name="Simmonds M."/>
            <person name="Spiegler S."/>
            <person name="Tivey A."/>
            <person name="Sugano S."/>
            <person name="White B."/>
            <person name="Walker D."/>
            <person name="Woodward J."/>
            <person name="Winckler T."/>
            <person name="Tanaka Y."/>
            <person name="Shaulsky G."/>
            <person name="Schleicher M."/>
            <person name="Weinstock G."/>
            <person name="Rosenthal A."/>
            <person name="Cox E.C."/>
            <person name="Chisholm R.L."/>
            <person name="Gibbs R."/>
            <person name="Loomis W.F."/>
            <person name="Platzer M."/>
            <person name="Kay R.R."/>
            <person name="Williams J."/>
            <person name="Dear P.H."/>
            <person name="Noegel A.A."/>
            <person name="Barrell B."/>
            <person name="Kuspa A."/>
        </authorList>
    </citation>
    <scope>NUCLEOTIDE SEQUENCE [LARGE SCALE GENOMIC DNA]</scope>
    <source>
        <strain evidence="2 3">AX4</strain>
    </source>
</reference>
<accession>Q54M45</accession>
<dbReference type="InParanoid" id="Q54M45"/>
<keyword evidence="1" id="KW-0732">Signal</keyword>